<dbReference type="OrthoDB" id="9804590at2"/>
<dbReference type="EMBL" id="JPSL02000040">
    <property type="protein sequence ID" value="KGQ21646.2"/>
    <property type="molecule type" value="Genomic_DNA"/>
</dbReference>
<dbReference type="GO" id="GO:0070041">
    <property type="term" value="F:rRNA (uridine-C5-)-methyltransferase activity"/>
    <property type="evidence" value="ECO:0007669"/>
    <property type="project" value="TreeGrafter"/>
</dbReference>
<comment type="caution">
    <text evidence="7">The sequence shown here is derived from an EMBL/GenBank/DDBJ whole genome shotgun (WGS) entry which is preliminary data.</text>
</comment>
<dbReference type="GO" id="GO:0070475">
    <property type="term" value="P:rRNA base methylation"/>
    <property type="evidence" value="ECO:0007669"/>
    <property type="project" value="TreeGrafter"/>
</dbReference>
<evidence type="ECO:0000256" key="1">
    <source>
        <dbReference type="ARBA" id="ARBA00022603"/>
    </source>
</evidence>
<evidence type="ECO:0000256" key="3">
    <source>
        <dbReference type="ARBA" id="ARBA00022691"/>
    </source>
</evidence>
<gene>
    <name evidence="7" type="ORF">THFILI_10065</name>
</gene>
<proteinExistence type="inferred from homology"/>
<dbReference type="Proteomes" id="UP000030364">
    <property type="component" value="Unassembled WGS sequence"/>
</dbReference>
<dbReference type="PROSITE" id="PS51687">
    <property type="entry name" value="SAM_MT_RNA_M5U"/>
    <property type="match status" value="1"/>
</dbReference>
<feature type="domain" description="TRAM" evidence="6">
    <location>
        <begin position="1"/>
        <end position="52"/>
    </location>
</feature>
<dbReference type="InterPro" id="IPR010280">
    <property type="entry name" value="U5_MeTrfase_fam"/>
</dbReference>
<feature type="binding site" evidence="4">
    <location>
        <position position="293"/>
    </location>
    <ligand>
        <name>S-adenosyl-L-methionine</name>
        <dbReference type="ChEBI" id="CHEBI:59789"/>
    </ligand>
</feature>
<dbReference type="AlphaFoldDB" id="A0A0A2WN98"/>
<dbReference type="InterPro" id="IPR002792">
    <property type="entry name" value="TRAM_dom"/>
</dbReference>
<reference evidence="7 8" key="1">
    <citation type="journal article" date="2015" name="Genome Announc.">
        <title>Draft Genome Sequence of the Thermophile Thermus filiformis ATCC 43280, Producer of Carotenoid-(Di)glucoside-Branched Fatty Acid (Di)esters and Source of Hyperthermostable Enzymes of Biotechnological Interest.</title>
        <authorList>
            <person name="Mandelli F."/>
            <person name="Oliveira Ramires B."/>
            <person name="Couger M.B."/>
            <person name="Paixao D.A."/>
            <person name="Camilo C.M."/>
            <person name="Polikarpov I."/>
            <person name="Prade R."/>
            <person name="Riano-Pachon D.M."/>
            <person name="Squina F.M."/>
        </authorList>
    </citation>
    <scope>NUCLEOTIDE SEQUENCE [LARGE SCALE GENOMIC DNA]</scope>
    <source>
        <strain evidence="7 8">ATCC 43280</strain>
    </source>
</reference>
<dbReference type="PROSITE" id="PS50926">
    <property type="entry name" value="TRAM"/>
    <property type="match status" value="1"/>
</dbReference>
<dbReference type="RefSeq" id="WP_045246439.1">
    <property type="nucleotide sequence ID" value="NZ_JPSL02000040.1"/>
</dbReference>
<dbReference type="SUPFAM" id="SSF50249">
    <property type="entry name" value="Nucleic acid-binding proteins"/>
    <property type="match status" value="1"/>
</dbReference>
<dbReference type="PROSITE" id="PS01230">
    <property type="entry name" value="TRMA_1"/>
    <property type="match status" value="1"/>
</dbReference>
<comment type="similarity">
    <text evidence="4">Belongs to the class I-like SAM-binding methyltransferase superfamily. RNA M5U methyltransferase family.</text>
</comment>
<feature type="binding site" evidence="4">
    <location>
        <position position="336"/>
    </location>
    <ligand>
        <name>S-adenosyl-L-methionine</name>
        <dbReference type="ChEBI" id="CHEBI:59789"/>
    </ligand>
</feature>
<dbReference type="PANTHER" id="PTHR11061">
    <property type="entry name" value="RNA M5U METHYLTRANSFERASE"/>
    <property type="match status" value="1"/>
</dbReference>
<dbReference type="Gene3D" id="3.40.50.150">
    <property type="entry name" value="Vaccinia Virus protein VP39"/>
    <property type="match status" value="1"/>
</dbReference>
<dbReference type="CDD" id="cd02440">
    <property type="entry name" value="AdoMet_MTases"/>
    <property type="match status" value="1"/>
</dbReference>
<feature type="binding site" evidence="4">
    <location>
        <position position="272"/>
    </location>
    <ligand>
        <name>S-adenosyl-L-methionine</name>
        <dbReference type="ChEBI" id="CHEBI:59789"/>
    </ligand>
</feature>
<dbReference type="InterPro" id="IPR029063">
    <property type="entry name" value="SAM-dependent_MTases_sf"/>
</dbReference>
<feature type="binding site" evidence="4">
    <location>
        <position position="245"/>
    </location>
    <ligand>
        <name>S-adenosyl-L-methionine</name>
        <dbReference type="ChEBI" id="CHEBI:59789"/>
    </ligand>
</feature>
<evidence type="ECO:0000256" key="2">
    <source>
        <dbReference type="ARBA" id="ARBA00022679"/>
    </source>
</evidence>
<keyword evidence="8" id="KW-1185">Reference proteome</keyword>
<keyword evidence="2 4" id="KW-0808">Transferase</keyword>
<evidence type="ECO:0000256" key="5">
    <source>
        <dbReference type="PROSITE-ProRule" id="PRU10015"/>
    </source>
</evidence>
<dbReference type="SUPFAM" id="SSF53335">
    <property type="entry name" value="S-adenosyl-L-methionine-dependent methyltransferases"/>
    <property type="match status" value="1"/>
</dbReference>
<sequence>MEVLVEKLVPTGLGLARSPEGAVFVPGGLPGERVRGRPVRRKGAWFLEEVEVLSPSPLRYPHPLPPSADLPLVYEAQLPLKEGFVRESLERIARLEAPLEPIRPSPRALAYRAAAQYALHPLGGLAYRRPESHELQRLDQDPLLIEPLQEAFRLLSTWPLAAEEVALRGSLHEGKALLGLIGGDPKALKRAARALVREGLEGVVWAEPHPRGRFRGRVIPLAGRTELLEDFGGVLASVSVQSFAQVNPLAAGALFQEAQALAGEGERALELYAGSGVLSLFLSRGFREVVAVEISKDAVSRGQRDKARLGAENLRFHRGDAREAARFGAFDLVAVDPPRAGLSREVLEYLVSIRPGRILYIACDPATWARDVGRLSQEGYRLLFVRPYDFFPFTHHVEVLSLLER</sequence>
<feature type="active site" description="Nucleophile" evidence="4">
    <location>
        <position position="363"/>
    </location>
</feature>
<dbReference type="Gene3D" id="2.40.50.1070">
    <property type="match status" value="1"/>
</dbReference>
<protein>
    <submittedName>
        <fullName evidence="7">RNA methyltransferase</fullName>
    </submittedName>
</protein>
<dbReference type="InterPro" id="IPR030390">
    <property type="entry name" value="MeTrfase_TrmA_AS"/>
</dbReference>
<accession>A0A0A2WN98</accession>
<dbReference type="STRING" id="276.THFILI_10065"/>
<evidence type="ECO:0000313" key="7">
    <source>
        <dbReference type="EMBL" id="KGQ21646.2"/>
    </source>
</evidence>
<name>A0A0A2WN98_THEFI</name>
<evidence type="ECO:0000256" key="4">
    <source>
        <dbReference type="PROSITE-ProRule" id="PRU01024"/>
    </source>
</evidence>
<dbReference type="PANTHER" id="PTHR11061:SF30">
    <property type="entry name" value="TRNA (URACIL(54)-C(5))-METHYLTRANSFERASE"/>
    <property type="match status" value="1"/>
</dbReference>
<keyword evidence="3 4" id="KW-0949">S-adenosyl-L-methionine</keyword>
<evidence type="ECO:0000259" key="6">
    <source>
        <dbReference type="PROSITE" id="PS50926"/>
    </source>
</evidence>
<evidence type="ECO:0000313" key="8">
    <source>
        <dbReference type="Proteomes" id="UP000030364"/>
    </source>
</evidence>
<feature type="active site" evidence="5">
    <location>
        <position position="363"/>
    </location>
</feature>
<dbReference type="Gene3D" id="2.40.50.140">
    <property type="entry name" value="Nucleic acid-binding proteins"/>
    <property type="match status" value="1"/>
</dbReference>
<keyword evidence="1 4" id="KW-0489">Methyltransferase</keyword>
<organism evidence="7 8">
    <name type="scientific">Thermus filiformis</name>
    <dbReference type="NCBI Taxonomy" id="276"/>
    <lineage>
        <taxon>Bacteria</taxon>
        <taxon>Thermotogati</taxon>
        <taxon>Deinococcota</taxon>
        <taxon>Deinococci</taxon>
        <taxon>Thermales</taxon>
        <taxon>Thermaceae</taxon>
        <taxon>Thermus</taxon>
    </lineage>
</organism>
<dbReference type="InterPro" id="IPR012340">
    <property type="entry name" value="NA-bd_OB-fold"/>
</dbReference>
<dbReference type="Pfam" id="PF05958">
    <property type="entry name" value="tRNA_U5-meth_tr"/>
    <property type="match status" value="1"/>
</dbReference>